<comment type="caution">
    <text evidence="7">The sequence shown here is derived from an EMBL/GenBank/DDBJ whole genome shotgun (WGS) entry which is preliminary data.</text>
</comment>
<keyword evidence="8" id="KW-1185">Reference proteome</keyword>
<dbReference type="InterPro" id="IPR017871">
    <property type="entry name" value="ABC_transporter-like_CS"/>
</dbReference>
<dbReference type="GO" id="GO:0005524">
    <property type="term" value="F:ATP binding"/>
    <property type="evidence" value="ECO:0007669"/>
    <property type="project" value="UniProtKB-KW"/>
</dbReference>
<evidence type="ECO:0000256" key="3">
    <source>
        <dbReference type="ARBA" id="ARBA00022741"/>
    </source>
</evidence>
<dbReference type="PANTHER" id="PTHR43869">
    <property type="entry name" value="GLYCINE BETAINE/PROLINE BETAINE TRANSPORT SYSTEM ATP-BINDING PROTEIN PROV"/>
    <property type="match status" value="1"/>
</dbReference>
<keyword evidence="5" id="KW-0472">Membrane</keyword>
<dbReference type="SUPFAM" id="SSF52540">
    <property type="entry name" value="P-loop containing nucleoside triphosphate hydrolases"/>
    <property type="match status" value="1"/>
</dbReference>
<protein>
    <recommendedName>
        <fullName evidence="5">Quaternary amine transport ATP-binding protein</fullName>
        <ecNumber evidence="5">7.6.2.9</ecNumber>
    </recommendedName>
</protein>
<comment type="similarity">
    <text evidence="1 5">Belongs to the ABC transporter superfamily.</text>
</comment>
<comment type="subcellular location">
    <subcellularLocation>
        <location evidence="5">Cell inner membrane</location>
        <topology evidence="5">Peripheral membrane protein</topology>
    </subcellularLocation>
</comment>
<keyword evidence="3 5" id="KW-0547">Nucleotide-binding</keyword>
<dbReference type="SMART" id="SM00382">
    <property type="entry name" value="AAA"/>
    <property type="match status" value="1"/>
</dbReference>
<feature type="domain" description="ABC transporter" evidence="6">
    <location>
        <begin position="2"/>
        <end position="267"/>
    </location>
</feature>
<name>A0ABS9P9P0_9GAMM</name>
<dbReference type="RefSeq" id="WP_238977641.1">
    <property type="nucleotide sequence ID" value="NZ_JABFUC010000009.1"/>
</dbReference>
<dbReference type="PROSITE" id="PS50893">
    <property type="entry name" value="ABC_TRANSPORTER_2"/>
    <property type="match status" value="1"/>
</dbReference>
<accession>A0ABS9P9P0</accession>
<dbReference type="Gene3D" id="3.40.50.300">
    <property type="entry name" value="P-loop containing nucleotide triphosphate hydrolases"/>
    <property type="match status" value="1"/>
</dbReference>
<dbReference type="PANTHER" id="PTHR43869:SF1">
    <property type="entry name" value="GLYCINE BETAINE_PROLINE BETAINE TRANSPORT SYSTEM ATP-BINDING PROTEIN PROV"/>
    <property type="match status" value="1"/>
</dbReference>
<keyword evidence="5" id="KW-1003">Cell membrane</keyword>
<evidence type="ECO:0000259" key="6">
    <source>
        <dbReference type="PROSITE" id="PS50893"/>
    </source>
</evidence>
<keyword evidence="4 5" id="KW-0067">ATP-binding</keyword>
<comment type="subunit">
    <text evidence="5">The complex is probably composed of two ATP-binding proteins, two transmembrane proteins and a solute-binding protein.</text>
</comment>
<keyword evidence="2 5" id="KW-0813">Transport</keyword>
<reference evidence="7 8" key="1">
    <citation type="submission" date="2020-05" db="EMBL/GenBank/DDBJ databases">
        <title>Comparative genomic analysis of denitrifying bacteria from Halomonas genus.</title>
        <authorList>
            <person name="Wang L."/>
            <person name="Shao Z."/>
        </authorList>
    </citation>
    <scope>NUCLEOTIDE SEQUENCE [LARGE SCALE GENOMIC DNA]</scope>
    <source>
        <strain evidence="7 8">A4</strain>
    </source>
</reference>
<evidence type="ECO:0000313" key="8">
    <source>
        <dbReference type="Proteomes" id="UP000814385"/>
    </source>
</evidence>
<dbReference type="InterPro" id="IPR051921">
    <property type="entry name" value="ABC_osmolyte_uptake_ATP-bind"/>
</dbReference>
<organism evidence="7 8">
    <name type="scientific">Billgrantia campisalis</name>
    <dbReference type="NCBI Taxonomy" id="74661"/>
    <lineage>
        <taxon>Bacteria</taxon>
        <taxon>Pseudomonadati</taxon>
        <taxon>Pseudomonadota</taxon>
        <taxon>Gammaproteobacteria</taxon>
        <taxon>Oceanospirillales</taxon>
        <taxon>Halomonadaceae</taxon>
        <taxon>Billgrantia</taxon>
    </lineage>
</organism>
<dbReference type="InterPro" id="IPR003439">
    <property type="entry name" value="ABC_transporter-like_ATP-bd"/>
</dbReference>
<dbReference type="EC" id="7.6.2.9" evidence="5"/>
<dbReference type="EMBL" id="JABFUC010000009">
    <property type="protein sequence ID" value="MCG6658491.1"/>
    <property type="molecule type" value="Genomic_DNA"/>
</dbReference>
<dbReference type="CDD" id="cd03294">
    <property type="entry name" value="ABC_Pro_Gly_Betaine"/>
    <property type="match status" value="1"/>
</dbReference>
<dbReference type="InterPro" id="IPR003593">
    <property type="entry name" value="AAA+_ATPase"/>
</dbReference>
<evidence type="ECO:0000256" key="2">
    <source>
        <dbReference type="ARBA" id="ARBA00022448"/>
    </source>
</evidence>
<dbReference type="Proteomes" id="UP000814385">
    <property type="component" value="Unassembled WGS sequence"/>
</dbReference>
<gene>
    <name evidence="7" type="ORF">HOP52_12080</name>
</gene>
<keyword evidence="5" id="KW-0997">Cell inner membrane</keyword>
<evidence type="ECO:0000256" key="4">
    <source>
        <dbReference type="ARBA" id="ARBA00022840"/>
    </source>
</evidence>
<evidence type="ECO:0000256" key="1">
    <source>
        <dbReference type="ARBA" id="ARBA00005417"/>
    </source>
</evidence>
<dbReference type="NCBIfam" id="TIGR01186">
    <property type="entry name" value="proV"/>
    <property type="match status" value="1"/>
</dbReference>
<dbReference type="PROSITE" id="PS00211">
    <property type="entry name" value="ABC_TRANSPORTER_1"/>
    <property type="match status" value="1"/>
</dbReference>
<dbReference type="InterPro" id="IPR027417">
    <property type="entry name" value="P-loop_NTPase"/>
</dbReference>
<evidence type="ECO:0000256" key="5">
    <source>
        <dbReference type="RuleBase" id="RU369116"/>
    </source>
</evidence>
<sequence length="418" mass="46154">MIRAEGVTKIFGPAPETALPLLEAGKGKSEIQAETGQVVGVHDVSFSVEPGEVFVIMGLSGSGKSTLIRCINRLFEPTAGHIFFQHPDEGEVEITGLSDERLRMLRKHHMSMVFQNFALFPHRSVLDNVAYGLEVQGKARDERHRHAREMLEMVGLGDWGNAYPSELSGGMQQRVGLARGLATDASVLLMDEPFSALDPLIKVNMQQELKKIQQQLGRTILFITHDLDEAMRIGDHIAIMEEGEIIQLGTPEEILVNPRTEYVARFVEHADPTAVITAGTIAQPLDSQTFRTVSEADGLRFVAADDLPALHYGLDDQGRLQEARLNGQRLEIRSLDEALEREARGARREDLLMLCPHQTVLRQVLRGRTRTALPTLVTDAEGRVTGLIDELQLIRGILEKRGPSADSESLPVAEEASS</sequence>
<evidence type="ECO:0000313" key="7">
    <source>
        <dbReference type="EMBL" id="MCG6658491.1"/>
    </source>
</evidence>
<comment type="catalytic activity">
    <reaction evidence="5">
        <text>a quaternary ammonium(out) + ATP + H2O = a quaternary ammonium(in) + ADP + phosphate + H(+)</text>
        <dbReference type="Rhea" id="RHEA:11036"/>
        <dbReference type="ChEBI" id="CHEBI:15377"/>
        <dbReference type="ChEBI" id="CHEBI:15378"/>
        <dbReference type="ChEBI" id="CHEBI:30616"/>
        <dbReference type="ChEBI" id="CHEBI:35267"/>
        <dbReference type="ChEBI" id="CHEBI:43474"/>
        <dbReference type="ChEBI" id="CHEBI:456216"/>
    </reaction>
</comment>
<dbReference type="Pfam" id="PF00005">
    <property type="entry name" value="ABC_tran"/>
    <property type="match status" value="1"/>
</dbReference>
<dbReference type="InterPro" id="IPR005892">
    <property type="entry name" value="Gly-betaine_transp_ATP-bd"/>
</dbReference>
<proteinExistence type="inferred from homology"/>